<dbReference type="GO" id="GO:0005886">
    <property type="term" value="C:plasma membrane"/>
    <property type="evidence" value="ECO:0007669"/>
    <property type="project" value="TreeGrafter"/>
</dbReference>
<dbReference type="InterPro" id="IPR052712">
    <property type="entry name" value="Acid_resist_chaperone_HdeD"/>
</dbReference>
<dbReference type="PANTHER" id="PTHR34989">
    <property type="entry name" value="PROTEIN HDED"/>
    <property type="match status" value="1"/>
</dbReference>
<keyword evidence="1" id="KW-0472">Membrane</keyword>
<evidence type="ECO:0000313" key="3">
    <source>
        <dbReference type="Proteomes" id="UP000316639"/>
    </source>
</evidence>
<feature type="transmembrane region" description="Helical" evidence="1">
    <location>
        <begin position="150"/>
        <end position="171"/>
    </location>
</feature>
<dbReference type="OrthoDB" id="193343at2"/>
<dbReference type="PANTHER" id="PTHR34989:SF1">
    <property type="entry name" value="PROTEIN HDED"/>
    <property type="match status" value="1"/>
</dbReference>
<feature type="transmembrane region" description="Helical" evidence="1">
    <location>
        <begin position="126"/>
        <end position="144"/>
    </location>
</feature>
<feature type="transmembrane region" description="Helical" evidence="1">
    <location>
        <begin position="12"/>
        <end position="30"/>
    </location>
</feature>
<dbReference type="InterPro" id="IPR005325">
    <property type="entry name" value="DUF308_memb"/>
</dbReference>
<dbReference type="RefSeq" id="WP_146358777.1">
    <property type="nucleotide sequence ID" value="NZ_VOBR01000034.1"/>
</dbReference>
<reference evidence="2 3" key="1">
    <citation type="submission" date="2019-07" db="EMBL/GenBank/DDBJ databases">
        <title>Lentzea xizangensis sp. nov., isolated from Qinghai-Tibetan Plateau Soils.</title>
        <authorList>
            <person name="Huang J."/>
        </authorList>
    </citation>
    <scope>NUCLEOTIDE SEQUENCE [LARGE SCALE GENOMIC DNA]</scope>
    <source>
        <strain evidence="2 3">FXJ1.1311</strain>
    </source>
</reference>
<dbReference type="EMBL" id="VOBR01000034">
    <property type="protein sequence ID" value="TWP46230.1"/>
    <property type="molecule type" value="Genomic_DNA"/>
</dbReference>
<feature type="transmembrane region" description="Helical" evidence="1">
    <location>
        <begin position="69"/>
        <end position="88"/>
    </location>
</feature>
<evidence type="ECO:0000313" key="2">
    <source>
        <dbReference type="EMBL" id="TWP46230.1"/>
    </source>
</evidence>
<proteinExistence type="predicted"/>
<feature type="transmembrane region" description="Helical" evidence="1">
    <location>
        <begin position="36"/>
        <end position="57"/>
    </location>
</feature>
<protein>
    <submittedName>
        <fullName evidence="2">HdeD family acid-resistance protein</fullName>
    </submittedName>
</protein>
<dbReference type="Pfam" id="PF03729">
    <property type="entry name" value="DUF308"/>
    <property type="match status" value="2"/>
</dbReference>
<accession>A0A563EHS9</accession>
<feature type="transmembrane region" description="Helical" evidence="1">
    <location>
        <begin position="94"/>
        <end position="114"/>
    </location>
</feature>
<name>A0A563EHS9_9PSEU</name>
<keyword evidence="3" id="KW-1185">Reference proteome</keyword>
<gene>
    <name evidence="2" type="ORF">FKR81_36435</name>
</gene>
<sequence length="192" mass="20155">MLLETLAQRWGLFALRGALAILFGVMALVWPGITLLALVLLWGAYALVDGVTALYMSFTQREWPTADRVMQGVFGAIGVIAGIGAIAWPGLTVGALLIVIAVWAIVAGVIQIAAAIRMRKVVTNEWFYVLTGVLSVVLGIILFASPGSGALALVVTIGVFAIMWGVVLLLFSFRLRSLTGHSAAGHGQAAPA</sequence>
<dbReference type="Proteomes" id="UP000316639">
    <property type="component" value="Unassembled WGS sequence"/>
</dbReference>
<keyword evidence="1" id="KW-1133">Transmembrane helix</keyword>
<comment type="caution">
    <text evidence="2">The sequence shown here is derived from an EMBL/GenBank/DDBJ whole genome shotgun (WGS) entry which is preliminary data.</text>
</comment>
<dbReference type="AlphaFoldDB" id="A0A563EHS9"/>
<organism evidence="2 3">
    <name type="scientific">Lentzea tibetensis</name>
    <dbReference type="NCBI Taxonomy" id="2591470"/>
    <lineage>
        <taxon>Bacteria</taxon>
        <taxon>Bacillati</taxon>
        <taxon>Actinomycetota</taxon>
        <taxon>Actinomycetes</taxon>
        <taxon>Pseudonocardiales</taxon>
        <taxon>Pseudonocardiaceae</taxon>
        <taxon>Lentzea</taxon>
    </lineage>
</organism>
<evidence type="ECO:0000256" key="1">
    <source>
        <dbReference type="SAM" id="Phobius"/>
    </source>
</evidence>
<keyword evidence="1" id="KW-0812">Transmembrane</keyword>